<comment type="caution">
    <text evidence="2">The sequence shown here is derived from an EMBL/GenBank/DDBJ whole genome shotgun (WGS) entry which is preliminary data.</text>
</comment>
<dbReference type="Proteomes" id="UP000307943">
    <property type="component" value="Unassembled WGS sequence"/>
</dbReference>
<protein>
    <submittedName>
        <fullName evidence="2">AtpZ/AtpI family protein</fullName>
    </submittedName>
</protein>
<keyword evidence="1" id="KW-0472">Membrane</keyword>
<evidence type="ECO:0000313" key="2">
    <source>
        <dbReference type="EMBL" id="TNJ64705.1"/>
    </source>
</evidence>
<evidence type="ECO:0000256" key="1">
    <source>
        <dbReference type="SAM" id="Phobius"/>
    </source>
</evidence>
<reference evidence="2 3" key="1">
    <citation type="submission" date="2019-05" db="EMBL/GenBank/DDBJ databases">
        <title>We sequenced the genome of Paenibacillus hemerocallicola KCTC 33185 for further insight into its adaptation and study the phylogeny of Paenibacillus.</title>
        <authorList>
            <person name="Narsing Rao M.P."/>
        </authorList>
    </citation>
    <scope>NUCLEOTIDE SEQUENCE [LARGE SCALE GENOMIC DNA]</scope>
    <source>
        <strain evidence="2 3">KCTC 33185</strain>
    </source>
</reference>
<proteinExistence type="predicted"/>
<name>A0A5C4T770_9BACL</name>
<feature type="transmembrane region" description="Helical" evidence="1">
    <location>
        <begin position="12"/>
        <end position="35"/>
    </location>
</feature>
<feature type="transmembrane region" description="Helical" evidence="1">
    <location>
        <begin position="47"/>
        <end position="72"/>
    </location>
</feature>
<organism evidence="2 3">
    <name type="scientific">Paenibacillus hemerocallicola</name>
    <dbReference type="NCBI Taxonomy" id="1172614"/>
    <lineage>
        <taxon>Bacteria</taxon>
        <taxon>Bacillati</taxon>
        <taxon>Bacillota</taxon>
        <taxon>Bacilli</taxon>
        <taxon>Bacillales</taxon>
        <taxon>Paenibacillaceae</taxon>
        <taxon>Paenibacillus</taxon>
    </lineage>
</organism>
<accession>A0A5C4T770</accession>
<keyword evidence="1" id="KW-1133">Transmembrane helix</keyword>
<dbReference type="AlphaFoldDB" id="A0A5C4T770"/>
<keyword evidence="3" id="KW-1185">Reference proteome</keyword>
<sequence>MQKRKSENNPWRAAGMAGAVGADLAVCIVLGYFGGKWVSVRMDNQPIYIAIGALVGLFVGIFTVVMLIRFYVKDSK</sequence>
<gene>
    <name evidence="2" type="ORF">FE784_18865</name>
</gene>
<keyword evidence="1" id="KW-0812">Transmembrane</keyword>
<dbReference type="InterPro" id="IPR032820">
    <property type="entry name" value="ATPase_put"/>
</dbReference>
<dbReference type="RefSeq" id="WP_139603776.1">
    <property type="nucleotide sequence ID" value="NZ_VDCQ01000026.1"/>
</dbReference>
<dbReference type="Pfam" id="PF09527">
    <property type="entry name" value="ATPase_gene1"/>
    <property type="match status" value="1"/>
</dbReference>
<evidence type="ECO:0000313" key="3">
    <source>
        <dbReference type="Proteomes" id="UP000307943"/>
    </source>
</evidence>
<dbReference type="EMBL" id="VDCQ01000026">
    <property type="protein sequence ID" value="TNJ64705.1"/>
    <property type="molecule type" value="Genomic_DNA"/>
</dbReference>
<dbReference type="OrthoDB" id="2629325at2"/>